<name>A0A916WJI5_9HYPH</name>
<dbReference type="Gene3D" id="1.10.260.40">
    <property type="entry name" value="lambda repressor-like DNA-binding domains"/>
    <property type="match status" value="1"/>
</dbReference>
<dbReference type="Proteomes" id="UP000646478">
    <property type="component" value="Unassembled WGS sequence"/>
</dbReference>
<protein>
    <recommendedName>
        <fullName evidence="1">HTH cro/C1-type domain-containing protein</fullName>
    </recommendedName>
</protein>
<feature type="domain" description="HTH cro/C1-type" evidence="1">
    <location>
        <begin position="7"/>
        <end position="38"/>
    </location>
</feature>
<reference evidence="2" key="1">
    <citation type="journal article" date="2014" name="Int. J. Syst. Evol. Microbiol.">
        <title>Complete genome sequence of Corynebacterium casei LMG S-19264T (=DSM 44701T), isolated from a smear-ripened cheese.</title>
        <authorList>
            <consortium name="US DOE Joint Genome Institute (JGI-PGF)"/>
            <person name="Walter F."/>
            <person name="Albersmeier A."/>
            <person name="Kalinowski J."/>
            <person name="Ruckert C."/>
        </authorList>
    </citation>
    <scope>NUCLEOTIDE SEQUENCE</scope>
    <source>
        <strain evidence="2">CGMCC 1.15082</strain>
    </source>
</reference>
<comment type="caution">
    <text evidence="2">The sequence shown here is derived from an EMBL/GenBank/DDBJ whole genome shotgun (WGS) entry which is preliminary data.</text>
</comment>
<dbReference type="RefSeq" id="WP_188825489.1">
    <property type="nucleotide sequence ID" value="NZ_BMHH01000016.1"/>
</dbReference>
<accession>A0A916WJI5</accession>
<reference evidence="2" key="2">
    <citation type="submission" date="2020-09" db="EMBL/GenBank/DDBJ databases">
        <authorList>
            <person name="Sun Q."/>
            <person name="Zhou Y."/>
        </authorList>
    </citation>
    <scope>NUCLEOTIDE SEQUENCE</scope>
    <source>
        <strain evidence="2">CGMCC 1.15082</strain>
    </source>
</reference>
<dbReference type="GO" id="GO:0003677">
    <property type="term" value="F:DNA binding"/>
    <property type="evidence" value="ECO:0007669"/>
    <property type="project" value="InterPro"/>
</dbReference>
<dbReference type="PROSITE" id="PS50943">
    <property type="entry name" value="HTH_CROC1"/>
    <property type="match status" value="1"/>
</dbReference>
<dbReference type="InterPro" id="IPR010982">
    <property type="entry name" value="Lambda_DNA-bd_dom_sf"/>
</dbReference>
<dbReference type="Pfam" id="PF01381">
    <property type="entry name" value="HTH_3"/>
    <property type="match status" value="1"/>
</dbReference>
<gene>
    <name evidence="2" type="ORF">GCM10011491_34890</name>
</gene>
<dbReference type="InterPro" id="IPR001387">
    <property type="entry name" value="Cro/C1-type_HTH"/>
</dbReference>
<evidence type="ECO:0000313" key="2">
    <source>
        <dbReference type="EMBL" id="GGB03774.1"/>
    </source>
</evidence>
<dbReference type="AlphaFoldDB" id="A0A916WJI5"/>
<sequence>MLPVQCRMARTALGMKIAELAELANVSTNTVVRFERGEELKESTVTQLRIALENAGVVFIPENGGGVGVRLRAP</sequence>
<keyword evidence="3" id="KW-1185">Reference proteome</keyword>
<dbReference type="SUPFAM" id="SSF47413">
    <property type="entry name" value="lambda repressor-like DNA-binding domains"/>
    <property type="match status" value="1"/>
</dbReference>
<evidence type="ECO:0000259" key="1">
    <source>
        <dbReference type="PROSITE" id="PS50943"/>
    </source>
</evidence>
<dbReference type="CDD" id="cd00093">
    <property type="entry name" value="HTH_XRE"/>
    <property type="match status" value="1"/>
</dbReference>
<organism evidence="2 3">
    <name type="scientific">Brucella endophytica</name>
    <dbReference type="NCBI Taxonomy" id="1963359"/>
    <lineage>
        <taxon>Bacteria</taxon>
        <taxon>Pseudomonadati</taxon>
        <taxon>Pseudomonadota</taxon>
        <taxon>Alphaproteobacteria</taxon>
        <taxon>Hyphomicrobiales</taxon>
        <taxon>Brucellaceae</taxon>
        <taxon>Brucella/Ochrobactrum group</taxon>
        <taxon>Brucella</taxon>
    </lineage>
</organism>
<proteinExistence type="predicted"/>
<evidence type="ECO:0000313" key="3">
    <source>
        <dbReference type="Proteomes" id="UP000646478"/>
    </source>
</evidence>
<dbReference type="EMBL" id="BMHH01000016">
    <property type="protein sequence ID" value="GGB03774.1"/>
    <property type="molecule type" value="Genomic_DNA"/>
</dbReference>